<evidence type="ECO:0000313" key="2">
    <source>
        <dbReference type="EMBL" id="KAB8336657.1"/>
    </source>
</evidence>
<keyword evidence="3" id="KW-1185">Reference proteome</keyword>
<dbReference type="AlphaFoldDB" id="A0A5N6KQ26"/>
<accession>A0A5N6KQ26</accession>
<organism evidence="2 3">
    <name type="scientific">Carpinus fangiana</name>
    <dbReference type="NCBI Taxonomy" id="176857"/>
    <lineage>
        <taxon>Eukaryota</taxon>
        <taxon>Viridiplantae</taxon>
        <taxon>Streptophyta</taxon>
        <taxon>Embryophyta</taxon>
        <taxon>Tracheophyta</taxon>
        <taxon>Spermatophyta</taxon>
        <taxon>Magnoliopsida</taxon>
        <taxon>eudicotyledons</taxon>
        <taxon>Gunneridae</taxon>
        <taxon>Pentapetalae</taxon>
        <taxon>rosids</taxon>
        <taxon>fabids</taxon>
        <taxon>Fagales</taxon>
        <taxon>Betulaceae</taxon>
        <taxon>Carpinus</taxon>
    </lineage>
</organism>
<feature type="compositionally biased region" description="Acidic residues" evidence="1">
    <location>
        <begin position="220"/>
        <end position="242"/>
    </location>
</feature>
<proteinExistence type="predicted"/>
<feature type="region of interest" description="Disordered" evidence="1">
    <location>
        <begin position="208"/>
        <end position="242"/>
    </location>
</feature>
<name>A0A5N6KQ26_9ROSI</name>
<dbReference type="EMBL" id="VIBQ01000009">
    <property type="protein sequence ID" value="KAB8336657.1"/>
    <property type="molecule type" value="Genomic_DNA"/>
</dbReference>
<reference evidence="2 3" key="1">
    <citation type="submission" date="2019-06" db="EMBL/GenBank/DDBJ databases">
        <title>A chromosomal-level reference genome of Carpinus fangiana (Coryloideae, Betulaceae).</title>
        <authorList>
            <person name="Yang X."/>
            <person name="Wang Z."/>
            <person name="Zhang L."/>
            <person name="Hao G."/>
            <person name="Liu J."/>
            <person name="Yang Y."/>
        </authorList>
    </citation>
    <scope>NUCLEOTIDE SEQUENCE [LARGE SCALE GENOMIC DNA]</scope>
    <source>
        <strain evidence="2">Cfa_2016G</strain>
        <tissue evidence="2">Leaf</tissue>
    </source>
</reference>
<sequence length="242" mass="27320">MQREACDDRDSVKKTIAHVKMIIWNKTTTRRFRVFFCGQRQMTQIIGISKSPRAELRTTMHLTSVDVDAHHHRECLRFTFSLQVRQDHLDLGHLSRVIQNPNAIMHKSTTLHAYLLLFIGSCTASQHERHHHHARRQAITITTEVFSAGIPAETVAIPRSLESAYNELVKEDKPLDVTQDDSALFSSEDDSASYLAFESAYAAAIDRRARDVPTSSIQADAEDAETDVDSESDVDSNTDVDE</sequence>
<gene>
    <name evidence="2" type="ORF">FH972_020968</name>
</gene>
<comment type="caution">
    <text evidence="2">The sequence shown here is derived from an EMBL/GenBank/DDBJ whole genome shotgun (WGS) entry which is preliminary data.</text>
</comment>
<evidence type="ECO:0000313" key="3">
    <source>
        <dbReference type="Proteomes" id="UP000327013"/>
    </source>
</evidence>
<dbReference type="Proteomes" id="UP000327013">
    <property type="component" value="Unassembled WGS sequence"/>
</dbReference>
<protein>
    <submittedName>
        <fullName evidence="2">Uncharacterized protein</fullName>
    </submittedName>
</protein>
<evidence type="ECO:0000256" key="1">
    <source>
        <dbReference type="SAM" id="MobiDB-lite"/>
    </source>
</evidence>